<dbReference type="Proteomes" id="UP000182977">
    <property type="component" value="Chromosome I"/>
</dbReference>
<dbReference type="GO" id="GO:0008703">
    <property type="term" value="F:5-amino-6-(5-phosphoribosylamino)uracil reductase activity"/>
    <property type="evidence" value="ECO:0007669"/>
    <property type="project" value="InterPro"/>
</dbReference>
<dbReference type="PANTHER" id="PTHR38011:SF12">
    <property type="entry name" value="BIFUNCTIONAL DEAMINASE-REDUCTASE DOMAIN PROTEIN"/>
    <property type="match status" value="1"/>
</dbReference>
<dbReference type="EMBL" id="LT629791">
    <property type="protein sequence ID" value="SDU29944.1"/>
    <property type="molecule type" value="Genomic_DNA"/>
</dbReference>
<dbReference type="InterPro" id="IPR024072">
    <property type="entry name" value="DHFR-like_dom_sf"/>
</dbReference>
<dbReference type="Pfam" id="PF01872">
    <property type="entry name" value="RibD_C"/>
    <property type="match status" value="1"/>
</dbReference>
<dbReference type="SUPFAM" id="SSF53597">
    <property type="entry name" value="Dihydrofolate reductase-like"/>
    <property type="match status" value="1"/>
</dbReference>
<dbReference type="InterPro" id="IPR050765">
    <property type="entry name" value="Riboflavin_Biosynth_HTPR"/>
</dbReference>
<evidence type="ECO:0000313" key="2">
    <source>
        <dbReference type="EMBL" id="SDU29944.1"/>
    </source>
</evidence>
<dbReference type="STRING" id="419479.SAMN04488563_0981"/>
<evidence type="ECO:0000259" key="1">
    <source>
        <dbReference type="Pfam" id="PF01872"/>
    </source>
</evidence>
<proteinExistence type="predicted"/>
<dbReference type="RefSeq" id="WP_046767104.1">
    <property type="nucleotide sequence ID" value="NZ_KQ061220.1"/>
</dbReference>
<reference evidence="3" key="1">
    <citation type="submission" date="2016-10" db="EMBL/GenBank/DDBJ databases">
        <authorList>
            <person name="Varghese N."/>
            <person name="Submissions S."/>
        </authorList>
    </citation>
    <scope>NUCLEOTIDE SEQUENCE [LARGE SCALE GENOMIC DNA]</scope>
    <source>
        <strain evidence="3">DSM 45079</strain>
    </source>
</reference>
<sequence>MNTLTLDISISLDGYIAAAGRTPEEPLGRGGERLHDWIRTESGGDLLTEAVAGLGAVITGRRTYDDSLPGWGADGPSGPARRPVVVLTHEVPAESPETGVYSFVTSGIEDALAQARDAAGDGAVCVMGGADIARQYIAAGLVDEISLHVVPVLFGDGTPLFDRTGDGHVELEPVSAVHTEAATHVLYRVLR</sequence>
<gene>
    <name evidence="2" type="ORF">SAMN04488563_0981</name>
</gene>
<dbReference type="GO" id="GO:0009231">
    <property type="term" value="P:riboflavin biosynthetic process"/>
    <property type="evidence" value="ECO:0007669"/>
    <property type="project" value="InterPro"/>
</dbReference>
<dbReference type="InterPro" id="IPR002734">
    <property type="entry name" value="RibDG_C"/>
</dbReference>
<protein>
    <submittedName>
        <fullName evidence="2">Dihydrofolate reductase</fullName>
    </submittedName>
</protein>
<keyword evidence="3" id="KW-1185">Reference proteome</keyword>
<accession>A0A1H2HDL7</accession>
<organism evidence="2 3">
    <name type="scientific">Jiangella alkaliphila</name>
    <dbReference type="NCBI Taxonomy" id="419479"/>
    <lineage>
        <taxon>Bacteria</taxon>
        <taxon>Bacillati</taxon>
        <taxon>Actinomycetota</taxon>
        <taxon>Actinomycetes</taxon>
        <taxon>Jiangellales</taxon>
        <taxon>Jiangellaceae</taxon>
        <taxon>Jiangella</taxon>
    </lineage>
</organism>
<dbReference type="AlphaFoldDB" id="A0A1H2HDL7"/>
<evidence type="ECO:0000313" key="3">
    <source>
        <dbReference type="Proteomes" id="UP000182977"/>
    </source>
</evidence>
<feature type="domain" description="Bacterial bifunctional deaminase-reductase C-terminal" evidence="1">
    <location>
        <begin position="3"/>
        <end position="179"/>
    </location>
</feature>
<name>A0A1H2HDL7_9ACTN</name>
<dbReference type="PANTHER" id="PTHR38011">
    <property type="entry name" value="DIHYDROFOLATE REDUCTASE FAMILY PROTEIN (AFU_ORTHOLOGUE AFUA_8G06820)"/>
    <property type="match status" value="1"/>
</dbReference>
<dbReference type="OrthoDB" id="2313602at2"/>
<dbReference type="Gene3D" id="3.40.430.10">
    <property type="entry name" value="Dihydrofolate Reductase, subunit A"/>
    <property type="match status" value="1"/>
</dbReference>